<dbReference type="InterPro" id="IPR003761">
    <property type="entry name" value="Exonuc_VII_S"/>
</dbReference>
<keyword evidence="4 6" id="KW-0378">Hydrolase</keyword>
<reference evidence="7" key="1">
    <citation type="submission" date="2022-06" db="EMBL/GenBank/DDBJ databases">
        <title>Isolation of gut microbiota from human fecal samples.</title>
        <authorList>
            <person name="Pamer E.G."/>
            <person name="Barat B."/>
            <person name="Waligurski E."/>
            <person name="Medina S."/>
            <person name="Paddock L."/>
            <person name="Mostad J."/>
        </authorList>
    </citation>
    <scope>NUCLEOTIDE SEQUENCE</scope>
    <source>
        <strain evidence="7">DFI.5.57</strain>
    </source>
</reference>
<comment type="subcellular location">
    <subcellularLocation>
        <location evidence="6">Cytoplasm</location>
    </subcellularLocation>
</comment>
<dbReference type="GO" id="GO:0005829">
    <property type="term" value="C:cytosol"/>
    <property type="evidence" value="ECO:0007669"/>
    <property type="project" value="TreeGrafter"/>
</dbReference>
<evidence type="ECO:0000313" key="8">
    <source>
        <dbReference type="Proteomes" id="UP001206236"/>
    </source>
</evidence>
<comment type="function">
    <text evidence="6">Bidirectionally degrades single-stranded DNA into large acid-insoluble oligonucleotides, which are then degraded further into small acid-soluble oligonucleotides.</text>
</comment>
<dbReference type="EC" id="3.1.11.6" evidence="6"/>
<dbReference type="PANTHER" id="PTHR34137:SF1">
    <property type="entry name" value="EXODEOXYRIBONUCLEASE 7 SMALL SUBUNIT"/>
    <property type="match status" value="1"/>
</dbReference>
<dbReference type="RefSeq" id="WP_256321710.1">
    <property type="nucleotide sequence ID" value="NZ_JANGCN010000006.1"/>
</dbReference>
<protein>
    <recommendedName>
        <fullName evidence="6">Exodeoxyribonuclease 7 small subunit</fullName>
        <ecNumber evidence="6">3.1.11.6</ecNumber>
    </recommendedName>
    <alternativeName>
        <fullName evidence="6">Exodeoxyribonuclease VII small subunit</fullName>
        <shortName evidence="6">Exonuclease VII small subunit</shortName>
    </alternativeName>
</protein>
<evidence type="ECO:0000313" key="7">
    <source>
        <dbReference type="EMBL" id="MCQ5152478.1"/>
    </source>
</evidence>
<comment type="subunit">
    <text evidence="6">Heterooligomer composed of large and small subunits.</text>
</comment>
<evidence type="ECO:0000256" key="3">
    <source>
        <dbReference type="ARBA" id="ARBA00022722"/>
    </source>
</evidence>
<evidence type="ECO:0000256" key="4">
    <source>
        <dbReference type="ARBA" id="ARBA00022801"/>
    </source>
</evidence>
<dbReference type="GO" id="GO:0008855">
    <property type="term" value="F:exodeoxyribonuclease VII activity"/>
    <property type="evidence" value="ECO:0007669"/>
    <property type="project" value="UniProtKB-UniRule"/>
</dbReference>
<dbReference type="PANTHER" id="PTHR34137">
    <property type="entry name" value="EXODEOXYRIBONUCLEASE 7 SMALL SUBUNIT"/>
    <property type="match status" value="1"/>
</dbReference>
<dbReference type="Pfam" id="PF02609">
    <property type="entry name" value="Exonuc_VII_S"/>
    <property type="match status" value="1"/>
</dbReference>
<dbReference type="Proteomes" id="UP001206236">
    <property type="component" value="Unassembled WGS sequence"/>
</dbReference>
<dbReference type="GO" id="GO:0009318">
    <property type="term" value="C:exodeoxyribonuclease VII complex"/>
    <property type="evidence" value="ECO:0007669"/>
    <property type="project" value="UniProtKB-UniRule"/>
</dbReference>
<proteinExistence type="inferred from homology"/>
<sequence length="62" mass="6916">MTFEENLTRLNDIVGQLENDKLPLEKALELYKEGIDLSADCKKSLESAKLSVKAMNGDNSDE</sequence>
<evidence type="ECO:0000256" key="2">
    <source>
        <dbReference type="ARBA" id="ARBA00022490"/>
    </source>
</evidence>
<evidence type="ECO:0000256" key="5">
    <source>
        <dbReference type="ARBA" id="ARBA00022839"/>
    </source>
</evidence>
<evidence type="ECO:0000256" key="1">
    <source>
        <dbReference type="ARBA" id="ARBA00009998"/>
    </source>
</evidence>
<comment type="caution">
    <text evidence="7">The sequence shown here is derived from an EMBL/GenBank/DDBJ whole genome shotgun (WGS) entry which is preliminary data.</text>
</comment>
<evidence type="ECO:0000256" key="6">
    <source>
        <dbReference type="HAMAP-Rule" id="MF_00337"/>
    </source>
</evidence>
<keyword evidence="2 6" id="KW-0963">Cytoplasm</keyword>
<name>A0AAW5KKN1_9FIRM</name>
<organism evidence="7 8">
    <name type="scientific">Ruminococcus bicirculans</name>
    <name type="common">ex Wegman et al. 2014</name>
    <dbReference type="NCBI Taxonomy" id="1160721"/>
    <lineage>
        <taxon>Bacteria</taxon>
        <taxon>Bacillati</taxon>
        <taxon>Bacillota</taxon>
        <taxon>Clostridia</taxon>
        <taxon>Eubacteriales</taxon>
        <taxon>Oscillospiraceae</taxon>
        <taxon>Ruminococcus</taxon>
    </lineage>
</organism>
<dbReference type="AlphaFoldDB" id="A0AAW5KKN1"/>
<gene>
    <name evidence="6 7" type="primary">xseB</name>
    <name evidence="7" type="ORF">NE632_04080</name>
</gene>
<comment type="catalytic activity">
    <reaction evidence="6">
        <text>Exonucleolytic cleavage in either 5'- to 3'- or 3'- to 5'-direction to yield nucleoside 5'-phosphates.</text>
        <dbReference type="EC" id="3.1.11.6"/>
    </reaction>
</comment>
<accession>A0AAW5KKN1</accession>
<dbReference type="EMBL" id="JANGCN010000006">
    <property type="protein sequence ID" value="MCQ5152478.1"/>
    <property type="molecule type" value="Genomic_DNA"/>
</dbReference>
<comment type="similarity">
    <text evidence="1 6">Belongs to the XseB family.</text>
</comment>
<dbReference type="PIRSF" id="PIRSF006488">
    <property type="entry name" value="Exonuc_VII_S"/>
    <property type="match status" value="1"/>
</dbReference>
<keyword evidence="5 6" id="KW-0269">Exonuclease</keyword>
<keyword evidence="3 6" id="KW-0540">Nuclease</keyword>
<dbReference type="HAMAP" id="MF_00337">
    <property type="entry name" value="Exonuc_7_S"/>
    <property type="match status" value="1"/>
</dbReference>
<dbReference type="SUPFAM" id="SSF116842">
    <property type="entry name" value="XseB-like"/>
    <property type="match status" value="1"/>
</dbReference>
<dbReference type="InterPro" id="IPR037004">
    <property type="entry name" value="Exonuc_VII_ssu_sf"/>
</dbReference>
<dbReference type="GO" id="GO:0006308">
    <property type="term" value="P:DNA catabolic process"/>
    <property type="evidence" value="ECO:0007669"/>
    <property type="project" value="UniProtKB-UniRule"/>
</dbReference>
<dbReference type="Gene3D" id="1.10.287.1040">
    <property type="entry name" value="Exonuclease VII, small subunit"/>
    <property type="match status" value="1"/>
</dbReference>
<dbReference type="NCBIfam" id="TIGR01280">
    <property type="entry name" value="xseB"/>
    <property type="match status" value="1"/>
</dbReference>